<keyword evidence="2" id="KW-1185">Reference proteome</keyword>
<organism evidence="1 2">
    <name type="scientific">Bacillus taeanensis</name>
    <dbReference type="NCBI Taxonomy" id="273032"/>
    <lineage>
        <taxon>Bacteria</taxon>
        <taxon>Bacillati</taxon>
        <taxon>Bacillota</taxon>
        <taxon>Bacilli</taxon>
        <taxon>Bacillales</taxon>
        <taxon>Bacillaceae</taxon>
        <taxon>Bacillus</taxon>
    </lineage>
</organism>
<evidence type="ECO:0000313" key="2">
    <source>
        <dbReference type="Proteomes" id="UP000253314"/>
    </source>
</evidence>
<evidence type="ECO:0000313" key="1">
    <source>
        <dbReference type="EMBL" id="RBW69356.1"/>
    </source>
</evidence>
<reference evidence="1 2" key="1">
    <citation type="submission" date="2018-07" db="EMBL/GenBank/DDBJ databases">
        <title>Lottiidibacillus patelloidae gen. nov., sp. nov., isolated from the intestinal tract of a marine limpet and the reclassification of B. taeanensis BH030017T, B. algicola KMM 3737T and B. hwajinpoensis SW-72T as genus Lottiidibacillus.</title>
        <authorList>
            <person name="Liu R."/>
            <person name="Huang Z."/>
        </authorList>
    </citation>
    <scope>NUCLEOTIDE SEQUENCE [LARGE SCALE GENOMIC DNA]</scope>
    <source>
        <strain evidence="1 2">BH030017</strain>
    </source>
</reference>
<comment type="caution">
    <text evidence="1">The sequence shown here is derived from an EMBL/GenBank/DDBJ whole genome shotgun (WGS) entry which is preliminary data.</text>
</comment>
<dbReference type="EMBL" id="QOCW01000011">
    <property type="protein sequence ID" value="RBW69356.1"/>
    <property type="molecule type" value="Genomic_DNA"/>
</dbReference>
<dbReference type="OrthoDB" id="1683552at2"/>
<protein>
    <submittedName>
        <fullName evidence="1">Uncharacterized protein</fullName>
    </submittedName>
</protein>
<accession>A0A366XUL7</accession>
<sequence>MYSLCPLCNQFESTMITCPTCLHNMYDLGRVSDYFDDYSPYEDIDGLKKVDGYSADLEEHKCPHYFSCPICHKSEVFLIDEWLTQ</sequence>
<dbReference type="AlphaFoldDB" id="A0A366XUL7"/>
<proteinExistence type="predicted"/>
<dbReference type="Proteomes" id="UP000253314">
    <property type="component" value="Unassembled WGS sequence"/>
</dbReference>
<name>A0A366XUL7_9BACI</name>
<gene>
    <name evidence="1" type="ORF">DS031_12020</name>
</gene>
<dbReference type="RefSeq" id="WP_113806328.1">
    <property type="nucleotide sequence ID" value="NZ_QOCW01000011.1"/>
</dbReference>